<sequence length="92" mass="10157">MGANFPVLPDTGCRNTVFNSVPQSGAEYVGRMSELGLRAFRVDLLRETPAQVGPLLDRYARITAGRDGGREAWRQLRALNQLGVTRGTLQRI</sequence>
<dbReference type="Proteomes" id="UP000503447">
    <property type="component" value="Chromosome"/>
</dbReference>
<dbReference type="AlphaFoldDB" id="A0A6M5YR16"/>
<gene>
    <name evidence="1" type="ORF">FTUN_3424</name>
</gene>
<dbReference type="RefSeq" id="WP_193377013.1">
    <property type="nucleotide sequence ID" value="NZ_CP053452.2"/>
</dbReference>
<reference evidence="2" key="1">
    <citation type="submission" date="2020-05" db="EMBL/GenBank/DDBJ databases">
        <title>Frigoriglobus tundricola gen. nov., sp. nov., a psychrotolerant cellulolytic planctomycete of the family Gemmataceae with two divergent copies of 16S rRNA gene.</title>
        <authorList>
            <person name="Kulichevskaya I.S."/>
            <person name="Ivanova A.A."/>
            <person name="Naumoff D.G."/>
            <person name="Beletsky A.V."/>
            <person name="Rijpstra W.I.C."/>
            <person name="Sinninghe Damste J.S."/>
            <person name="Mardanov A.V."/>
            <person name="Ravin N.V."/>
            <person name="Dedysh S.N."/>
        </authorList>
    </citation>
    <scope>NUCLEOTIDE SEQUENCE [LARGE SCALE GENOMIC DNA]</scope>
    <source>
        <strain evidence="2">PL17</strain>
    </source>
</reference>
<proteinExistence type="predicted"/>
<evidence type="ECO:0000313" key="1">
    <source>
        <dbReference type="EMBL" id="QJW95870.1"/>
    </source>
</evidence>
<accession>A0A6M5YR16</accession>
<dbReference type="EMBL" id="CP053452">
    <property type="protein sequence ID" value="QJW95870.1"/>
    <property type="molecule type" value="Genomic_DNA"/>
</dbReference>
<keyword evidence="2" id="KW-1185">Reference proteome</keyword>
<organism evidence="1 2">
    <name type="scientific">Frigoriglobus tundricola</name>
    <dbReference type="NCBI Taxonomy" id="2774151"/>
    <lineage>
        <taxon>Bacteria</taxon>
        <taxon>Pseudomonadati</taxon>
        <taxon>Planctomycetota</taxon>
        <taxon>Planctomycetia</taxon>
        <taxon>Gemmatales</taxon>
        <taxon>Gemmataceae</taxon>
        <taxon>Frigoriglobus</taxon>
    </lineage>
</organism>
<name>A0A6M5YR16_9BACT</name>
<dbReference type="KEGG" id="ftj:FTUN_3424"/>
<evidence type="ECO:0000313" key="2">
    <source>
        <dbReference type="Proteomes" id="UP000503447"/>
    </source>
</evidence>
<protein>
    <submittedName>
        <fullName evidence="1">Peptidase U32</fullName>
    </submittedName>
</protein>